<dbReference type="GO" id="GO:0032259">
    <property type="term" value="P:methylation"/>
    <property type="evidence" value="ECO:0007669"/>
    <property type="project" value="UniProtKB-KW"/>
</dbReference>
<organism evidence="6 7">
    <name type="scientific">Trametes cubensis</name>
    <dbReference type="NCBI Taxonomy" id="1111947"/>
    <lineage>
        <taxon>Eukaryota</taxon>
        <taxon>Fungi</taxon>
        <taxon>Dikarya</taxon>
        <taxon>Basidiomycota</taxon>
        <taxon>Agaricomycotina</taxon>
        <taxon>Agaricomycetes</taxon>
        <taxon>Polyporales</taxon>
        <taxon>Polyporaceae</taxon>
        <taxon>Trametes</taxon>
    </lineage>
</organism>
<feature type="transmembrane region" description="Helical" evidence="5">
    <location>
        <begin position="95"/>
        <end position="117"/>
    </location>
</feature>
<comment type="catalytic activity">
    <reaction evidence="5">
        <text>[protein]-C-terminal S-[(2E,6E)-farnesyl]-L-cysteine + S-adenosyl-L-methionine = [protein]-C-terminal S-[(2E,6E)-farnesyl]-L-cysteine methyl ester + S-adenosyl-L-homocysteine</text>
        <dbReference type="Rhea" id="RHEA:21672"/>
        <dbReference type="Rhea" id="RHEA-COMP:12125"/>
        <dbReference type="Rhea" id="RHEA-COMP:12126"/>
        <dbReference type="ChEBI" id="CHEBI:57856"/>
        <dbReference type="ChEBI" id="CHEBI:59789"/>
        <dbReference type="ChEBI" id="CHEBI:90510"/>
        <dbReference type="ChEBI" id="CHEBI:90511"/>
        <dbReference type="EC" id="2.1.1.100"/>
    </reaction>
</comment>
<proteinExistence type="inferred from homology"/>
<keyword evidence="5" id="KW-0489">Methyltransferase</keyword>
<comment type="similarity">
    <text evidence="5">Belongs to the class VI-like SAM-binding methyltransferase superfamily. Isoprenylcysteine carboxyl methyltransferase family.</text>
</comment>
<dbReference type="AlphaFoldDB" id="A0AAD7XCE3"/>
<dbReference type="PANTHER" id="PTHR12714">
    <property type="entry name" value="PROTEIN-S ISOPRENYLCYSTEINE O-METHYLTRANSFERASE"/>
    <property type="match status" value="1"/>
</dbReference>
<keyword evidence="5" id="KW-0949">S-adenosyl-L-methionine</keyword>
<dbReference type="Gene3D" id="1.20.120.1630">
    <property type="match status" value="1"/>
</dbReference>
<evidence type="ECO:0000313" key="7">
    <source>
        <dbReference type="Proteomes" id="UP001215151"/>
    </source>
</evidence>
<keyword evidence="3 5" id="KW-1133">Transmembrane helix</keyword>
<dbReference type="InterPro" id="IPR007269">
    <property type="entry name" value="ICMT_MeTrfase"/>
</dbReference>
<keyword evidence="5" id="KW-0808">Transferase</keyword>
<dbReference type="Proteomes" id="UP001215151">
    <property type="component" value="Unassembled WGS sequence"/>
</dbReference>
<dbReference type="Pfam" id="PF04140">
    <property type="entry name" value="ICMT"/>
    <property type="match status" value="1"/>
</dbReference>
<dbReference type="EC" id="2.1.1.100" evidence="5"/>
<feature type="transmembrane region" description="Helical" evidence="5">
    <location>
        <begin position="55"/>
        <end position="74"/>
    </location>
</feature>
<evidence type="ECO:0000313" key="6">
    <source>
        <dbReference type="EMBL" id="KAJ8486825.1"/>
    </source>
</evidence>
<feature type="transmembrane region" description="Helical" evidence="5">
    <location>
        <begin position="149"/>
        <end position="169"/>
    </location>
</feature>
<comment type="subcellular location">
    <subcellularLocation>
        <location evidence="5">Endoplasmic reticulum membrane</location>
        <topology evidence="5">Multi-pass membrane protein</topology>
    </subcellularLocation>
    <subcellularLocation>
        <location evidence="1">Membrane</location>
        <topology evidence="1">Multi-pass membrane protein</topology>
    </subcellularLocation>
</comment>
<dbReference type="PANTHER" id="PTHR12714:SF24">
    <property type="entry name" value="SLR1182 PROTEIN"/>
    <property type="match status" value="1"/>
</dbReference>
<dbReference type="GO" id="GO:0005789">
    <property type="term" value="C:endoplasmic reticulum membrane"/>
    <property type="evidence" value="ECO:0007669"/>
    <property type="project" value="UniProtKB-SubCell"/>
</dbReference>
<evidence type="ECO:0000256" key="2">
    <source>
        <dbReference type="ARBA" id="ARBA00022692"/>
    </source>
</evidence>
<protein>
    <recommendedName>
        <fullName evidence="5">Protein-S-isoprenylcysteine O-methyltransferase</fullName>
        <ecNumber evidence="5">2.1.1.100</ecNumber>
    </recommendedName>
</protein>
<dbReference type="EMBL" id="JAPEVG010000090">
    <property type="protein sequence ID" value="KAJ8486825.1"/>
    <property type="molecule type" value="Genomic_DNA"/>
</dbReference>
<comment type="caution">
    <text evidence="6">The sequence shown here is derived from an EMBL/GenBank/DDBJ whole genome shotgun (WGS) entry which is preliminary data.</text>
</comment>
<keyword evidence="4 5" id="KW-0472">Membrane</keyword>
<name>A0AAD7XCE3_9APHY</name>
<evidence type="ECO:0000256" key="1">
    <source>
        <dbReference type="ARBA" id="ARBA00004141"/>
    </source>
</evidence>
<evidence type="ECO:0000256" key="4">
    <source>
        <dbReference type="ARBA" id="ARBA00023136"/>
    </source>
</evidence>
<evidence type="ECO:0000256" key="3">
    <source>
        <dbReference type="ARBA" id="ARBA00022989"/>
    </source>
</evidence>
<dbReference type="GO" id="GO:0004671">
    <property type="term" value="F:protein C-terminal S-isoprenylcysteine carboxyl O-methyltransferase activity"/>
    <property type="evidence" value="ECO:0007669"/>
    <property type="project" value="UniProtKB-EC"/>
</dbReference>
<keyword evidence="5" id="KW-0256">Endoplasmic reticulum</keyword>
<evidence type="ECO:0000256" key="5">
    <source>
        <dbReference type="RuleBase" id="RU362022"/>
    </source>
</evidence>
<keyword evidence="7" id="KW-1185">Reference proteome</keyword>
<sequence>MAGGPTVAEPLMLTIPRPIGRRHGGRLRNVWYNYQSNSNKSLSGALYAMQLNPTIFIKPLILFTTAGLFTVAVVPPKPAAVQNATVYKGQLFEYVLRYLAWLGIFEIFAASAIHAALVSLDGAPTRLVQSLAPRLCPVSSGSLSSLAVLTPRFLLGAALVYAGAAFRLWSYRALGDLFTYELFVKDKHRIVDTGPYAFVRHPSYTGLIALILGVQLVYFGPGAFATECGIEYTRFAGRCGVEDAQLRERFGPDWNAYREKVPYALLPPFI</sequence>
<gene>
    <name evidence="6" type="ORF">ONZ51_g4575</name>
</gene>
<accession>A0AAD7XCE3</accession>
<keyword evidence="2 5" id="KW-0812">Transmembrane</keyword>
<comment type="caution">
    <text evidence="5">Lacks conserved residue(s) required for the propagation of feature annotation.</text>
</comment>
<reference evidence="6" key="1">
    <citation type="submission" date="2022-11" db="EMBL/GenBank/DDBJ databases">
        <title>Genome Sequence of Cubamyces cubensis.</title>
        <authorList>
            <person name="Buettner E."/>
        </authorList>
    </citation>
    <scope>NUCLEOTIDE SEQUENCE</scope>
    <source>
        <strain evidence="6">MPL-01</strain>
    </source>
</reference>